<evidence type="ECO:0000313" key="2">
    <source>
        <dbReference type="EMBL" id="RRR17614.1"/>
    </source>
</evidence>
<dbReference type="AlphaFoldDB" id="A0A3R8RPN0"/>
<dbReference type="GO" id="GO:0008654">
    <property type="term" value="P:phospholipid biosynthetic process"/>
    <property type="evidence" value="ECO:0007669"/>
    <property type="project" value="InterPro"/>
</dbReference>
<keyword evidence="1" id="KW-1133">Transmembrane helix</keyword>
<keyword evidence="1" id="KW-0812">Transmembrane</keyword>
<proteinExistence type="predicted"/>
<evidence type="ECO:0000313" key="3">
    <source>
        <dbReference type="Proteomes" id="UP000274327"/>
    </source>
</evidence>
<feature type="transmembrane region" description="Helical" evidence="1">
    <location>
        <begin position="136"/>
        <end position="163"/>
    </location>
</feature>
<dbReference type="GO" id="GO:0016780">
    <property type="term" value="F:phosphotransferase activity, for other substituted phosphate groups"/>
    <property type="evidence" value="ECO:0007669"/>
    <property type="project" value="InterPro"/>
</dbReference>
<accession>A0A3R8RPN0</accession>
<name>A0A3R8RPN0_9MICO</name>
<gene>
    <name evidence="2" type="ORF">DS079_13585</name>
</gene>
<organism evidence="2 3">
    <name type="scientific">Brachybacterium paraconglomeratum</name>
    <dbReference type="NCBI Taxonomy" id="173362"/>
    <lineage>
        <taxon>Bacteria</taxon>
        <taxon>Bacillati</taxon>
        <taxon>Actinomycetota</taxon>
        <taxon>Actinomycetes</taxon>
        <taxon>Micrococcales</taxon>
        <taxon>Dermabacteraceae</taxon>
        <taxon>Brachybacterium</taxon>
    </lineage>
</organism>
<dbReference type="Gene3D" id="1.20.120.1760">
    <property type="match status" value="1"/>
</dbReference>
<dbReference type="InterPro" id="IPR043130">
    <property type="entry name" value="CDP-OH_PTrfase_TM_dom"/>
</dbReference>
<dbReference type="Pfam" id="PF01066">
    <property type="entry name" value="CDP-OH_P_transf"/>
    <property type="match status" value="1"/>
</dbReference>
<dbReference type="GO" id="GO:0016020">
    <property type="term" value="C:membrane"/>
    <property type="evidence" value="ECO:0007669"/>
    <property type="project" value="InterPro"/>
</dbReference>
<feature type="transmembrane region" description="Helical" evidence="1">
    <location>
        <begin position="34"/>
        <end position="54"/>
    </location>
</feature>
<keyword evidence="3" id="KW-1185">Reference proteome</keyword>
<evidence type="ECO:0000256" key="1">
    <source>
        <dbReference type="SAM" id="Phobius"/>
    </source>
</evidence>
<dbReference type="Proteomes" id="UP000274327">
    <property type="component" value="Unassembled WGS sequence"/>
</dbReference>
<sequence length="238" mass="24035">MRLRRVGTVLVVLAGGQLLAGVLVVLLASPASRLLALAAVLVALATWPVAASTLRPRAPGAVTAADALTLLRHLGAGALAAATVLVLGGELAARSWPLAALIATTLATDAMDGPVARRTGSAGPIGARIGMEADAALVMVLSVLAATVVGPWALAIGLMRYAFVAATRVRPALREPLSFNQFRRLVGGGQGVALLSALVPAVPVPAAAAVVALALALLVVSFGRDVIRLERAQRSAPR</sequence>
<dbReference type="InterPro" id="IPR000462">
    <property type="entry name" value="CDP-OH_P_trans"/>
</dbReference>
<feature type="transmembrane region" description="Helical" evidence="1">
    <location>
        <begin position="208"/>
        <end position="227"/>
    </location>
</feature>
<keyword evidence="2" id="KW-0808">Transferase</keyword>
<feature type="transmembrane region" description="Helical" evidence="1">
    <location>
        <begin position="7"/>
        <end position="28"/>
    </location>
</feature>
<dbReference type="EMBL" id="QOCI01000012">
    <property type="protein sequence ID" value="RRR17614.1"/>
    <property type="molecule type" value="Genomic_DNA"/>
</dbReference>
<comment type="caution">
    <text evidence="2">The sequence shown here is derived from an EMBL/GenBank/DDBJ whole genome shotgun (WGS) entry which is preliminary data.</text>
</comment>
<keyword evidence="1" id="KW-0472">Membrane</keyword>
<reference evidence="2 3" key="1">
    <citation type="submission" date="2018-07" db="EMBL/GenBank/DDBJ databases">
        <title>Brachybacteriurn paraconglorneratum KCTC 9916.</title>
        <authorList>
            <person name="Li Y."/>
        </authorList>
    </citation>
    <scope>NUCLEOTIDE SEQUENCE [LARGE SCALE GENOMIC DNA]</scope>
    <source>
        <strain evidence="2 3">KCTC 9916</strain>
    </source>
</reference>
<protein>
    <submittedName>
        <fullName evidence="2">CDP-alcohol phosphatidyltransferase family protein</fullName>
    </submittedName>
</protein>